<dbReference type="OrthoDB" id="2974016at2"/>
<organism evidence="2 3">
    <name type="scientific">Domibacillus enclensis</name>
    <dbReference type="NCBI Taxonomy" id="1017273"/>
    <lineage>
        <taxon>Bacteria</taxon>
        <taxon>Bacillati</taxon>
        <taxon>Bacillota</taxon>
        <taxon>Bacilli</taxon>
        <taxon>Bacillales</taxon>
        <taxon>Bacillaceae</taxon>
        <taxon>Domibacillus</taxon>
    </lineage>
</organism>
<dbReference type="Proteomes" id="UP000215545">
    <property type="component" value="Unassembled WGS sequence"/>
</dbReference>
<dbReference type="Proteomes" id="UP000186385">
    <property type="component" value="Unassembled WGS sequence"/>
</dbReference>
<reference evidence="4" key="2">
    <citation type="submission" date="2017-03" db="EMBL/GenBank/DDBJ databases">
        <title>Bacillus sp. V-88(T) DSM27956, whole genome shotgun sequencing project.</title>
        <authorList>
            <person name="Dastager S.G."/>
            <person name="Neurgaonkar P.S."/>
            <person name="Dharne M.S."/>
        </authorList>
    </citation>
    <scope>NUCLEOTIDE SEQUENCE [LARGE SCALE GENOMIC DNA]</scope>
    <source>
        <strain evidence="4">DSM 25145</strain>
    </source>
</reference>
<evidence type="ECO:0000313" key="3">
    <source>
        <dbReference type="Proteomes" id="UP000186385"/>
    </source>
</evidence>
<reference evidence="1" key="3">
    <citation type="submission" date="2017-03" db="EMBL/GenBank/DDBJ databases">
        <authorList>
            <person name="Dastager S.G."/>
            <person name="Neurgaonkar P.S."/>
            <person name="Dharne M.S."/>
        </authorList>
    </citation>
    <scope>NUCLEOTIDE SEQUENCE</scope>
    <source>
        <strain evidence="1">DSM 25145</strain>
    </source>
</reference>
<evidence type="ECO:0000313" key="1">
    <source>
        <dbReference type="EMBL" id="OXS74182.1"/>
    </source>
</evidence>
<sequence length="68" mass="8131">MTITKHCIERFRERVTEAPVDFIYSFILEDLKNSILLYAIDGVEKRYINGLLYVVKENRVITLYLYRA</sequence>
<accession>A0A1N7C046</accession>
<evidence type="ECO:0000313" key="4">
    <source>
        <dbReference type="Proteomes" id="UP000215545"/>
    </source>
</evidence>
<name>A0A1N7C046_9BACI</name>
<protein>
    <submittedName>
        <fullName evidence="2">Uncharacterized protein</fullName>
    </submittedName>
</protein>
<dbReference type="AlphaFoldDB" id="A0A1N7C046"/>
<dbReference type="RefSeq" id="WP_045850784.1">
    <property type="nucleotide sequence ID" value="NZ_FTLX01000011.1"/>
</dbReference>
<evidence type="ECO:0000313" key="2">
    <source>
        <dbReference type="EMBL" id="SIR56959.1"/>
    </source>
</evidence>
<reference evidence="2 3" key="1">
    <citation type="submission" date="2017-01" db="EMBL/GenBank/DDBJ databases">
        <authorList>
            <person name="Mah S.A."/>
            <person name="Swanson W.J."/>
            <person name="Moy G.W."/>
            <person name="Vacquier V.D."/>
        </authorList>
    </citation>
    <scope>NUCLEOTIDE SEQUENCE [LARGE SCALE GENOMIC DNA]</scope>
    <source>
        <strain evidence="2 3">NIO-1016</strain>
    </source>
</reference>
<gene>
    <name evidence="1" type="ORF">B1B05_17050</name>
    <name evidence="2" type="ORF">SAMN05443094_1111</name>
</gene>
<proteinExistence type="predicted"/>
<dbReference type="EMBL" id="FTLX01000011">
    <property type="protein sequence ID" value="SIR56959.1"/>
    <property type="molecule type" value="Genomic_DNA"/>
</dbReference>
<keyword evidence="4" id="KW-1185">Reference proteome</keyword>
<dbReference type="EMBL" id="MWSK01000011">
    <property type="protein sequence ID" value="OXS74182.1"/>
    <property type="molecule type" value="Genomic_DNA"/>
</dbReference>